<evidence type="ECO:0000313" key="2">
    <source>
        <dbReference type="Proteomes" id="UP000030520"/>
    </source>
</evidence>
<dbReference type="Proteomes" id="UP000030520">
    <property type="component" value="Unassembled WGS sequence"/>
</dbReference>
<sequence>MEINEDNVQTIIDKAWGACRERVEDKDYPLSSEKSLVFLFAMEILKIVGNKLVVDFEQQCYEELSGKSKYLDLLFYTSTNYKVAVEFKLPQGTPDRKETRKSIYRDLARLRYLHDQKSHNYCIFLMASNIESFLNPGNYTNYINYITAHNHVIEPENDLLVENLPLQGVSAKFEWRNIEFRENKTNNNGKFVVSGSYAWIKPIVV</sequence>
<evidence type="ECO:0000313" key="1">
    <source>
        <dbReference type="EMBL" id="KHA58666.1"/>
    </source>
</evidence>
<dbReference type="RefSeq" id="WP_038218030.1">
    <property type="nucleotide sequence ID" value="NZ_JRWM01000070.1"/>
</dbReference>
<protein>
    <submittedName>
        <fullName evidence="1">Uncharacterized protein</fullName>
    </submittedName>
</protein>
<dbReference type="EMBL" id="JRWM01000070">
    <property type="protein sequence ID" value="KHA58666.1"/>
    <property type="molecule type" value="Genomic_DNA"/>
</dbReference>
<name>A0ABR4Y598_9VIBR</name>
<keyword evidence="2" id="KW-1185">Reference proteome</keyword>
<accession>A0ABR4Y598</accession>
<organism evidence="1 2">
    <name type="scientific">Vibrio variabilis</name>
    <dbReference type="NCBI Taxonomy" id="990271"/>
    <lineage>
        <taxon>Bacteria</taxon>
        <taxon>Pseudomonadati</taxon>
        <taxon>Pseudomonadota</taxon>
        <taxon>Gammaproteobacteria</taxon>
        <taxon>Vibrionales</taxon>
        <taxon>Vibrionaceae</taxon>
        <taxon>Vibrio</taxon>
    </lineage>
</organism>
<comment type="caution">
    <text evidence="1">The sequence shown here is derived from an EMBL/GenBank/DDBJ whole genome shotgun (WGS) entry which is preliminary data.</text>
</comment>
<reference evidence="1 2" key="1">
    <citation type="submission" date="2014-10" db="EMBL/GenBank/DDBJ databases">
        <title>Genome sequencing of Vibrio variabilis T01.</title>
        <authorList>
            <person name="Chan K.-G."/>
            <person name="Mohamad N.I."/>
        </authorList>
    </citation>
    <scope>NUCLEOTIDE SEQUENCE [LARGE SCALE GENOMIC DNA]</scope>
    <source>
        <strain evidence="1 2">T01</strain>
    </source>
</reference>
<gene>
    <name evidence="1" type="ORF">NL53_20630</name>
</gene>
<proteinExistence type="predicted"/>